<protein>
    <recommendedName>
        <fullName evidence="3">Integral membrane protein</fullName>
    </recommendedName>
</protein>
<dbReference type="AlphaFoldDB" id="A0A418XZ05"/>
<dbReference type="OrthoDB" id="4304666at2"/>
<sequence>MIELNANQLVFRFPEVHPQAVCRVNFQRTLRIPDDNREYALPPGLGRFPLEHVEDHAKSLPGDYQKRGGVMLPMYQAEALWISFTGAGDYPFLLKIAAGKINAVTGEPWQDAVSDTPQDYIVTPDQPWLDGFCIQKGLIRQFVAMPLGSGYTAEEQLTGAAEFGGLQIIAYPMKRERYEAIKAREVNACRSRSMDSFMCADMAMAPGMGMAPGGLMKQTIHKDKHGLDAWDLSQSSRCFVHLLNSQQWRQVTGSQPPCKPPTARDYTAAGLPWFEHYAEGKQALDGSEVLAGLDSVAVKGIKQGETPLPDNDPLQIGKVINLGSAKPSVSEGDW</sequence>
<dbReference type="EMBL" id="QYYA01000002">
    <property type="protein sequence ID" value="RJG18258.1"/>
    <property type="molecule type" value="Genomic_DNA"/>
</dbReference>
<evidence type="ECO:0008006" key="3">
    <source>
        <dbReference type="Google" id="ProtNLM"/>
    </source>
</evidence>
<evidence type="ECO:0000313" key="1">
    <source>
        <dbReference type="EMBL" id="RJG18258.1"/>
    </source>
</evidence>
<accession>A0A418XZ05</accession>
<dbReference type="RefSeq" id="WP_119917779.1">
    <property type="nucleotide sequence ID" value="NZ_CAXGPP010000005.1"/>
</dbReference>
<name>A0A418XZ05_9GAMM</name>
<reference evidence="1 2" key="1">
    <citation type="submission" date="2018-09" db="EMBL/GenBank/DDBJ databases">
        <title>Alcanivorax profundi sp. nov., isolated from 1000 m-depth seawater of the Mariana Trench.</title>
        <authorList>
            <person name="Liu J."/>
        </authorList>
    </citation>
    <scope>NUCLEOTIDE SEQUENCE [LARGE SCALE GENOMIC DNA]</scope>
    <source>
        <strain evidence="1 2">MTEO17</strain>
    </source>
</reference>
<evidence type="ECO:0000313" key="2">
    <source>
        <dbReference type="Proteomes" id="UP000283734"/>
    </source>
</evidence>
<keyword evidence="2" id="KW-1185">Reference proteome</keyword>
<dbReference type="Proteomes" id="UP000283734">
    <property type="component" value="Unassembled WGS sequence"/>
</dbReference>
<gene>
    <name evidence="1" type="ORF">D4A39_07230</name>
</gene>
<comment type="caution">
    <text evidence="1">The sequence shown here is derived from an EMBL/GenBank/DDBJ whole genome shotgun (WGS) entry which is preliminary data.</text>
</comment>
<proteinExistence type="predicted"/>
<organism evidence="1 2">
    <name type="scientific">Alcanivorax profundi</name>
    <dbReference type="NCBI Taxonomy" id="2338368"/>
    <lineage>
        <taxon>Bacteria</taxon>
        <taxon>Pseudomonadati</taxon>
        <taxon>Pseudomonadota</taxon>
        <taxon>Gammaproteobacteria</taxon>
        <taxon>Oceanospirillales</taxon>
        <taxon>Alcanivoracaceae</taxon>
        <taxon>Alcanivorax</taxon>
    </lineage>
</organism>